<feature type="region of interest" description="Disordered" evidence="1">
    <location>
        <begin position="57"/>
        <end position="83"/>
    </location>
</feature>
<dbReference type="EMBL" id="ML009132">
    <property type="protein sequence ID" value="RKO97983.1"/>
    <property type="molecule type" value="Genomic_DNA"/>
</dbReference>
<protein>
    <submittedName>
        <fullName evidence="2">Uncharacterized protein</fullName>
    </submittedName>
</protein>
<feature type="region of interest" description="Disordered" evidence="1">
    <location>
        <begin position="134"/>
        <end position="181"/>
    </location>
</feature>
<proteinExistence type="predicted"/>
<dbReference type="AlphaFoldDB" id="A0A4P9WZX4"/>
<gene>
    <name evidence="2" type="ORF">CAUPRSCDRAFT_10386</name>
</gene>
<feature type="compositionally biased region" description="Low complexity" evidence="1">
    <location>
        <begin position="147"/>
        <end position="177"/>
    </location>
</feature>
<reference evidence="3" key="1">
    <citation type="journal article" date="2018" name="Nat. Microbiol.">
        <title>Leveraging single-cell genomics to expand the fungal tree of life.</title>
        <authorList>
            <person name="Ahrendt S.R."/>
            <person name="Quandt C.A."/>
            <person name="Ciobanu D."/>
            <person name="Clum A."/>
            <person name="Salamov A."/>
            <person name="Andreopoulos B."/>
            <person name="Cheng J.F."/>
            <person name="Woyke T."/>
            <person name="Pelin A."/>
            <person name="Henrissat B."/>
            <person name="Reynolds N.K."/>
            <person name="Benny G.L."/>
            <person name="Smith M.E."/>
            <person name="James T.Y."/>
            <person name="Grigoriev I.V."/>
        </authorList>
    </citation>
    <scope>NUCLEOTIDE SEQUENCE [LARGE SCALE GENOMIC DNA]</scope>
    <source>
        <strain evidence="3">ATCC 52028</strain>
    </source>
</reference>
<evidence type="ECO:0000313" key="2">
    <source>
        <dbReference type="EMBL" id="RKO97983.1"/>
    </source>
</evidence>
<feature type="region of interest" description="Disordered" evidence="1">
    <location>
        <begin position="1"/>
        <end position="28"/>
    </location>
</feature>
<evidence type="ECO:0000313" key="3">
    <source>
        <dbReference type="Proteomes" id="UP000268535"/>
    </source>
</evidence>
<organism evidence="2 3">
    <name type="scientific">Caulochytrium protostelioides</name>
    <dbReference type="NCBI Taxonomy" id="1555241"/>
    <lineage>
        <taxon>Eukaryota</taxon>
        <taxon>Fungi</taxon>
        <taxon>Fungi incertae sedis</taxon>
        <taxon>Chytridiomycota</taxon>
        <taxon>Chytridiomycota incertae sedis</taxon>
        <taxon>Chytridiomycetes</taxon>
        <taxon>Caulochytriales</taxon>
        <taxon>Caulochytriaceae</taxon>
        <taxon>Caulochytrium</taxon>
    </lineage>
</organism>
<accession>A0A4P9WZX4</accession>
<dbReference type="Proteomes" id="UP000268535">
    <property type="component" value="Unassembled WGS sequence"/>
</dbReference>
<evidence type="ECO:0000256" key="1">
    <source>
        <dbReference type="SAM" id="MobiDB-lite"/>
    </source>
</evidence>
<name>A0A4P9WZX4_9FUNG</name>
<feature type="compositionally biased region" description="Polar residues" evidence="1">
    <location>
        <begin position="1"/>
        <end position="19"/>
    </location>
</feature>
<sequence length="293" mass="31657">MATIDQAPSATGSASQSPPTHKPHTNTHNWTVIKLTNIPWDLRSRDVINRLALLPGRRGSISSTSPSSPPASTPATQGPDEHVDLATGHTAPYYTEAIHIPCDFATGKTKAACYIEVPSMHQATRMLRTLYGGQDTSFPASSPPPSRSTASGWTSSFSPPRTSSTVAPSLSSSSSTTPHRGTLLKGRMVYATMASQQELMHAIFPRLPAAGTGLATRSDMPSLAPSWYTSRSSASDVPPSYIPETSSDPYPYINRDEATQLLLVCRNFKMHYSRKCAERPFENIISSRLSHSV</sequence>